<dbReference type="AlphaFoldDB" id="A0AAN7BEM3"/>
<reference evidence="2" key="2">
    <citation type="submission" date="2023-05" db="EMBL/GenBank/DDBJ databases">
        <authorList>
            <consortium name="Lawrence Berkeley National Laboratory"/>
            <person name="Steindorff A."/>
            <person name="Hensen N."/>
            <person name="Bonometti L."/>
            <person name="Westerberg I."/>
            <person name="Brannstrom I.O."/>
            <person name="Guillou S."/>
            <person name="Cros-Aarteil S."/>
            <person name="Calhoun S."/>
            <person name="Haridas S."/>
            <person name="Kuo A."/>
            <person name="Mondo S."/>
            <person name="Pangilinan J."/>
            <person name="Riley R."/>
            <person name="Labutti K."/>
            <person name="Andreopoulos B."/>
            <person name="Lipzen A."/>
            <person name="Chen C."/>
            <person name="Yanf M."/>
            <person name="Daum C."/>
            <person name="Ng V."/>
            <person name="Clum A."/>
            <person name="Ohm R."/>
            <person name="Martin F."/>
            <person name="Silar P."/>
            <person name="Natvig D."/>
            <person name="Lalanne C."/>
            <person name="Gautier V."/>
            <person name="Ament-Velasquez S.L."/>
            <person name="Kruys A."/>
            <person name="Hutchinson M.I."/>
            <person name="Powell A.J."/>
            <person name="Barry K."/>
            <person name="Miller A.N."/>
            <person name="Grigoriev I.V."/>
            <person name="Debuchy R."/>
            <person name="Gladieux P."/>
            <person name="Thoren M.H."/>
            <person name="Johannesson H."/>
        </authorList>
    </citation>
    <scope>NUCLEOTIDE SEQUENCE</scope>
    <source>
        <strain evidence="2">CBS 990.96</strain>
    </source>
</reference>
<dbReference type="SUPFAM" id="SSF55729">
    <property type="entry name" value="Acyl-CoA N-acyltransferases (Nat)"/>
    <property type="match status" value="1"/>
</dbReference>
<evidence type="ECO:0000313" key="2">
    <source>
        <dbReference type="EMBL" id="KAK4222966.1"/>
    </source>
</evidence>
<evidence type="ECO:0000259" key="1">
    <source>
        <dbReference type="Pfam" id="PF00583"/>
    </source>
</evidence>
<organism evidence="2 3">
    <name type="scientific">Podospora fimiseda</name>
    <dbReference type="NCBI Taxonomy" id="252190"/>
    <lineage>
        <taxon>Eukaryota</taxon>
        <taxon>Fungi</taxon>
        <taxon>Dikarya</taxon>
        <taxon>Ascomycota</taxon>
        <taxon>Pezizomycotina</taxon>
        <taxon>Sordariomycetes</taxon>
        <taxon>Sordariomycetidae</taxon>
        <taxon>Sordariales</taxon>
        <taxon>Podosporaceae</taxon>
        <taxon>Podospora</taxon>
    </lineage>
</organism>
<dbReference type="CDD" id="cd04301">
    <property type="entry name" value="NAT_SF"/>
    <property type="match status" value="1"/>
</dbReference>
<evidence type="ECO:0000313" key="3">
    <source>
        <dbReference type="Proteomes" id="UP001301958"/>
    </source>
</evidence>
<dbReference type="InterPro" id="IPR052523">
    <property type="entry name" value="Trichothecene_AcTrans"/>
</dbReference>
<dbReference type="InterPro" id="IPR016181">
    <property type="entry name" value="Acyl_CoA_acyltransferase"/>
</dbReference>
<sequence length="327" mass="37763">MFFVIREAHLKQSIPGGSEAHDARNAPSQRIVVSSLSCVQVSLILRSRCRLLADYWTRFSPYYLLKPGTPASFFHFPHSSFPLAMKPRLGLPSDLEAVTDVIIKTMPMDPQWDYRFPYRLQYPEDHYKYTKMLFQYFLDPAFDDWVVMVVEDSLEPGSELSVVSFGVWDVSYINKRLYGPGYKTQDPVTEVEEHGGKTRRDANHKHFCEFWQGQIRAYKRFFGHIGPEKIHLQILATLPEFQRRGHATSLCQWAMEVLRRDCLQIMSVMASPMGYDLYTWLGFDLVATFNIQVPGEEEKITLQAMQYVPKVWTVKIVPGIEAGCGIM</sequence>
<name>A0AAN7BEM3_9PEZI</name>
<protein>
    <recommendedName>
        <fullName evidence="1">N-acetyltransferase domain-containing protein</fullName>
    </recommendedName>
</protein>
<dbReference type="InterPro" id="IPR000182">
    <property type="entry name" value="GNAT_dom"/>
</dbReference>
<comment type="caution">
    <text evidence="2">The sequence shown here is derived from an EMBL/GenBank/DDBJ whole genome shotgun (WGS) entry which is preliminary data.</text>
</comment>
<dbReference type="PANTHER" id="PTHR42791">
    <property type="entry name" value="GNAT FAMILY ACETYLTRANSFERASE"/>
    <property type="match status" value="1"/>
</dbReference>
<dbReference type="Proteomes" id="UP001301958">
    <property type="component" value="Unassembled WGS sequence"/>
</dbReference>
<dbReference type="Gene3D" id="3.40.630.30">
    <property type="match status" value="1"/>
</dbReference>
<dbReference type="EMBL" id="MU865446">
    <property type="protein sequence ID" value="KAK4222966.1"/>
    <property type="molecule type" value="Genomic_DNA"/>
</dbReference>
<dbReference type="Pfam" id="PF00583">
    <property type="entry name" value="Acetyltransf_1"/>
    <property type="match status" value="1"/>
</dbReference>
<reference evidence="2" key="1">
    <citation type="journal article" date="2023" name="Mol. Phylogenet. Evol.">
        <title>Genome-scale phylogeny and comparative genomics of the fungal order Sordariales.</title>
        <authorList>
            <person name="Hensen N."/>
            <person name="Bonometti L."/>
            <person name="Westerberg I."/>
            <person name="Brannstrom I.O."/>
            <person name="Guillou S."/>
            <person name="Cros-Aarteil S."/>
            <person name="Calhoun S."/>
            <person name="Haridas S."/>
            <person name="Kuo A."/>
            <person name="Mondo S."/>
            <person name="Pangilinan J."/>
            <person name="Riley R."/>
            <person name="LaButti K."/>
            <person name="Andreopoulos B."/>
            <person name="Lipzen A."/>
            <person name="Chen C."/>
            <person name="Yan M."/>
            <person name="Daum C."/>
            <person name="Ng V."/>
            <person name="Clum A."/>
            <person name="Steindorff A."/>
            <person name="Ohm R.A."/>
            <person name="Martin F."/>
            <person name="Silar P."/>
            <person name="Natvig D.O."/>
            <person name="Lalanne C."/>
            <person name="Gautier V."/>
            <person name="Ament-Velasquez S.L."/>
            <person name="Kruys A."/>
            <person name="Hutchinson M.I."/>
            <person name="Powell A.J."/>
            <person name="Barry K."/>
            <person name="Miller A.N."/>
            <person name="Grigoriev I.V."/>
            <person name="Debuchy R."/>
            <person name="Gladieux P."/>
            <person name="Hiltunen Thoren M."/>
            <person name="Johannesson H."/>
        </authorList>
    </citation>
    <scope>NUCLEOTIDE SEQUENCE</scope>
    <source>
        <strain evidence="2">CBS 990.96</strain>
    </source>
</reference>
<dbReference type="PANTHER" id="PTHR42791:SF2">
    <property type="entry name" value="N-ACETYLTRANSFERASE DOMAIN-CONTAINING PROTEIN"/>
    <property type="match status" value="1"/>
</dbReference>
<keyword evidence="3" id="KW-1185">Reference proteome</keyword>
<proteinExistence type="predicted"/>
<accession>A0AAN7BEM3</accession>
<feature type="domain" description="N-acetyltransferase" evidence="1">
    <location>
        <begin position="199"/>
        <end position="266"/>
    </location>
</feature>
<dbReference type="GO" id="GO:0016747">
    <property type="term" value="F:acyltransferase activity, transferring groups other than amino-acyl groups"/>
    <property type="evidence" value="ECO:0007669"/>
    <property type="project" value="InterPro"/>
</dbReference>
<gene>
    <name evidence="2" type="ORF">QBC38DRAFT_488724</name>
</gene>